<keyword evidence="2" id="KW-1185">Reference proteome</keyword>
<comment type="caution">
    <text evidence="1">The sequence shown here is derived from an EMBL/GenBank/DDBJ whole genome shotgun (WGS) entry which is preliminary data.</text>
</comment>
<accession>A0A1Q9ERV5</accession>
<reference evidence="1 2" key="1">
    <citation type="submission" date="2016-02" db="EMBL/GenBank/DDBJ databases">
        <title>Genome analysis of coral dinoflagellate symbionts highlights evolutionary adaptations to a symbiotic lifestyle.</title>
        <authorList>
            <person name="Aranda M."/>
            <person name="Li Y."/>
            <person name="Liew Y.J."/>
            <person name="Baumgarten S."/>
            <person name="Simakov O."/>
            <person name="Wilson M."/>
            <person name="Piel J."/>
            <person name="Ashoor H."/>
            <person name="Bougouffa S."/>
            <person name="Bajic V.B."/>
            <person name="Ryu T."/>
            <person name="Ravasi T."/>
            <person name="Bayer T."/>
            <person name="Micklem G."/>
            <person name="Kim H."/>
            <person name="Bhak J."/>
            <person name="Lajeunesse T.C."/>
            <person name="Voolstra C.R."/>
        </authorList>
    </citation>
    <scope>NUCLEOTIDE SEQUENCE [LARGE SCALE GENOMIC DNA]</scope>
    <source>
        <strain evidence="1 2">CCMP2467</strain>
    </source>
</reference>
<dbReference type="AlphaFoldDB" id="A0A1Q9ERV5"/>
<dbReference type="EMBL" id="LSRX01000082">
    <property type="protein sequence ID" value="OLQ10170.1"/>
    <property type="molecule type" value="Genomic_DNA"/>
</dbReference>
<evidence type="ECO:0000313" key="1">
    <source>
        <dbReference type="EMBL" id="OLQ10170.1"/>
    </source>
</evidence>
<gene>
    <name evidence="1" type="ORF">AK812_SmicGene6107</name>
</gene>
<proteinExistence type="predicted"/>
<name>A0A1Q9ERV5_SYMMI</name>
<sequence>MGWMLWWRVMASRDGQELALKVDYGVAADCEDPARESSAVKQTFIYEREEGRRARWTTLGVLRAAEVPPHRDLRNMPGMPNFVMEAVIFSVKFQMDRWRRGTGVEAHDVEDVVPSEYTSDEEEYDSSAVPEKGSSYLEVLQKAFELGTWSFYGVRLDPGGCAQFELAGSSEACGPVEERHRAGSVNALMDSGAATRFSTEQTRELLVLPGKAVFTVKPPIDPDGPEKYRRKCRVVVCGNFLPSQGQNVYALGTSADTLRIAVALAEKMKWCIASTDMTNAFTLTPMSSGTWWALQRLPELPSGWSEDSVRGVCHRAVRGLVLAYVDDFLILDDRGVVEAIYQWLVSDRKCTSLDWVEGGSLRFLGMELPVWGDGIHLSQSGYVRDLLRHHGIDEDPSGGLTVPCNREWLQVADSDEEIQAPEEATVKLARKATGEALWLTRGRPELAHEVGCLASLALQRPLRTLEISKRVLKYLSRTAEYIASGFNWWKKILQYDGGVFR</sequence>
<evidence type="ECO:0008006" key="3">
    <source>
        <dbReference type="Google" id="ProtNLM"/>
    </source>
</evidence>
<protein>
    <recommendedName>
        <fullName evidence="3">Reverse transcriptase Ty1/copia-type domain-containing protein</fullName>
    </recommendedName>
</protein>
<evidence type="ECO:0000313" key="2">
    <source>
        <dbReference type="Proteomes" id="UP000186817"/>
    </source>
</evidence>
<dbReference type="Proteomes" id="UP000186817">
    <property type="component" value="Unassembled WGS sequence"/>
</dbReference>
<dbReference type="OrthoDB" id="414945at2759"/>
<organism evidence="1 2">
    <name type="scientific">Symbiodinium microadriaticum</name>
    <name type="common">Dinoflagellate</name>
    <name type="synonym">Zooxanthella microadriatica</name>
    <dbReference type="NCBI Taxonomy" id="2951"/>
    <lineage>
        <taxon>Eukaryota</taxon>
        <taxon>Sar</taxon>
        <taxon>Alveolata</taxon>
        <taxon>Dinophyceae</taxon>
        <taxon>Suessiales</taxon>
        <taxon>Symbiodiniaceae</taxon>
        <taxon>Symbiodinium</taxon>
    </lineage>
</organism>